<dbReference type="Gene3D" id="3.40.309.10">
    <property type="entry name" value="Aldehyde Dehydrogenase, Chain A, domain 2"/>
    <property type="match status" value="1"/>
</dbReference>
<name>A0AAN8A911_9SACH</name>
<dbReference type="AlphaFoldDB" id="A0AAN8A911"/>
<evidence type="ECO:0000256" key="5">
    <source>
        <dbReference type="RuleBase" id="RU003345"/>
    </source>
</evidence>
<reference evidence="8" key="1">
    <citation type="submission" date="2023-07" db="EMBL/GenBank/DDBJ databases">
        <title>A draft genome of Kazachstania heterogenica Y-27499.</title>
        <authorList>
            <person name="Donic C."/>
            <person name="Kralova J.S."/>
            <person name="Fidel L."/>
            <person name="Ben-Dor S."/>
            <person name="Jung S."/>
        </authorList>
    </citation>
    <scope>NUCLEOTIDE SEQUENCE [LARGE SCALE GENOMIC DNA]</scope>
    <source>
        <strain evidence="8">Y27499</strain>
    </source>
</reference>
<sequence>MMTNLYTTIQTHSSLPDIHQPIGLFLDNDFVPSSNGNKYNSINPSTEEIITSFYVGNKNDVDRAVISSRTCFNHIWSQTSPTERNNLLRNLASLIKRDRVQLAILDCLDAGKPYHSNALGDIDQVIELTHFYSGASDKFTVGSTVPISKNKYCYTREEPYGVVALIIPWNYPFAMACWKIQGALAAGNTVIIKPSELTSLSILYAGQLFKEAGFPPGVINIIPGEGHKVGIALANHMDVDKISFTGSTRVGRLIMEYSGKSNLKDVTLECGGKSAAVIFEDSDLDIVLESVTKGIFHNSGQNCTANSRIYVHESIYEKFIDLFKCFTRKTYKFGSNFDLFDKHCTMGPVISRIQYDKINNFLNKKSKKVQIITDPINVEKGYFIPPTIVIDIEQTSDLMQQEIFGPVVCVYKFTSYEEAIKLTNNSEYGLAAMVFSNNINTINKFIKDVKTGTVWINSSNDEEISVPFGGYKMSGIGRELGEAGVKSFLQTKTVHVPIH</sequence>
<dbReference type="FunFam" id="3.40.605.10:FF:000001">
    <property type="entry name" value="Aldehyde dehydrogenase 1"/>
    <property type="match status" value="1"/>
</dbReference>
<feature type="domain" description="Aldehyde dehydrogenase" evidence="6">
    <location>
        <begin position="31"/>
        <end position="494"/>
    </location>
</feature>
<dbReference type="Proteomes" id="UP001306508">
    <property type="component" value="Unassembled WGS sequence"/>
</dbReference>
<dbReference type="Gene3D" id="3.40.605.10">
    <property type="entry name" value="Aldehyde Dehydrogenase, Chain A, domain 1"/>
    <property type="match status" value="1"/>
</dbReference>
<dbReference type="FunFam" id="3.40.309.10:FF:000012">
    <property type="entry name" value="Betaine aldehyde dehydrogenase"/>
    <property type="match status" value="1"/>
</dbReference>
<dbReference type="FunFam" id="3.40.605.10:FF:000026">
    <property type="entry name" value="Aldehyde dehydrogenase, putative"/>
    <property type="match status" value="1"/>
</dbReference>
<keyword evidence="2 5" id="KW-0560">Oxidoreductase</keyword>
<dbReference type="InterPro" id="IPR029510">
    <property type="entry name" value="Ald_DH_CS_GLU"/>
</dbReference>
<dbReference type="InterPro" id="IPR016161">
    <property type="entry name" value="Ald_DH/histidinol_DH"/>
</dbReference>
<feature type="active site" evidence="4">
    <location>
        <position position="269"/>
    </location>
</feature>
<dbReference type="Pfam" id="PF00171">
    <property type="entry name" value="Aldedh"/>
    <property type="match status" value="1"/>
</dbReference>
<evidence type="ECO:0000313" key="8">
    <source>
        <dbReference type="Proteomes" id="UP001306508"/>
    </source>
</evidence>
<dbReference type="GO" id="GO:0046394">
    <property type="term" value="P:carboxylic acid biosynthetic process"/>
    <property type="evidence" value="ECO:0007669"/>
    <property type="project" value="UniProtKB-ARBA"/>
</dbReference>
<dbReference type="PROSITE" id="PS00687">
    <property type="entry name" value="ALDEHYDE_DEHYDR_GLU"/>
    <property type="match status" value="1"/>
</dbReference>
<dbReference type="InterPro" id="IPR016162">
    <property type="entry name" value="Ald_DH_N"/>
</dbReference>
<evidence type="ECO:0000256" key="2">
    <source>
        <dbReference type="ARBA" id="ARBA00023002"/>
    </source>
</evidence>
<evidence type="ECO:0000313" key="7">
    <source>
        <dbReference type="EMBL" id="KAK5781091.1"/>
    </source>
</evidence>
<dbReference type="InterPro" id="IPR016160">
    <property type="entry name" value="Ald_DH_CS_CYS"/>
</dbReference>
<comment type="similarity">
    <text evidence="1 5">Belongs to the aldehyde dehydrogenase family.</text>
</comment>
<dbReference type="InterPro" id="IPR016163">
    <property type="entry name" value="Ald_DH_C"/>
</dbReference>
<proteinExistence type="inferred from homology"/>
<protein>
    <recommendedName>
        <fullName evidence="6">Aldehyde dehydrogenase domain-containing protein</fullName>
    </recommendedName>
</protein>
<evidence type="ECO:0000259" key="6">
    <source>
        <dbReference type="Pfam" id="PF00171"/>
    </source>
</evidence>
<dbReference type="InterPro" id="IPR015590">
    <property type="entry name" value="Aldehyde_DH_dom"/>
</dbReference>
<keyword evidence="8" id="KW-1185">Reference proteome</keyword>
<dbReference type="PROSITE" id="PS00070">
    <property type="entry name" value="ALDEHYDE_DEHYDR_CYS"/>
    <property type="match status" value="1"/>
</dbReference>
<dbReference type="GO" id="GO:0006598">
    <property type="term" value="P:polyamine catabolic process"/>
    <property type="evidence" value="ECO:0007669"/>
    <property type="project" value="TreeGrafter"/>
</dbReference>
<evidence type="ECO:0000256" key="3">
    <source>
        <dbReference type="ARBA" id="ARBA00023027"/>
    </source>
</evidence>
<dbReference type="SUPFAM" id="SSF53720">
    <property type="entry name" value="ALDH-like"/>
    <property type="match status" value="1"/>
</dbReference>
<dbReference type="GO" id="GO:0004029">
    <property type="term" value="F:aldehyde dehydrogenase (NAD+) activity"/>
    <property type="evidence" value="ECO:0007669"/>
    <property type="project" value="TreeGrafter"/>
</dbReference>
<gene>
    <name evidence="7" type="ORF">RI543_001482</name>
</gene>
<organism evidence="7 8">
    <name type="scientific">Arxiozyma heterogenica</name>
    <dbReference type="NCBI Taxonomy" id="278026"/>
    <lineage>
        <taxon>Eukaryota</taxon>
        <taxon>Fungi</taxon>
        <taxon>Dikarya</taxon>
        <taxon>Ascomycota</taxon>
        <taxon>Saccharomycotina</taxon>
        <taxon>Saccharomycetes</taxon>
        <taxon>Saccharomycetales</taxon>
        <taxon>Saccharomycetaceae</taxon>
        <taxon>Arxiozyma</taxon>
    </lineage>
</organism>
<accession>A0AAN8A911</accession>
<comment type="caution">
    <text evidence="7">The sequence shown here is derived from an EMBL/GenBank/DDBJ whole genome shotgun (WGS) entry which is preliminary data.</text>
</comment>
<dbReference type="PANTHER" id="PTHR43720">
    <property type="entry name" value="2-AMINOMUCONIC SEMIALDEHYDE DEHYDROGENASE"/>
    <property type="match status" value="1"/>
</dbReference>
<keyword evidence="3" id="KW-0520">NAD</keyword>
<evidence type="ECO:0000256" key="1">
    <source>
        <dbReference type="ARBA" id="ARBA00009986"/>
    </source>
</evidence>
<dbReference type="EMBL" id="JAWIZZ010000038">
    <property type="protein sequence ID" value="KAK5781091.1"/>
    <property type="molecule type" value="Genomic_DNA"/>
</dbReference>
<dbReference type="PANTHER" id="PTHR43720:SF2">
    <property type="entry name" value="2-AMINOMUCONIC SEMIALDEHYDE DEHYDROGENASE"/>
    <property type="match status" value="1"/>
</dbReference>
<evidence type="ECO:0000256" key="4">
    <source>
        <dbReference type="PROSITE-ProRule" id="PRU10007"/>
    </source>
</evidence>